<evidence type="ECO:0000313" key="3">
    <source>
        <dbReference type="Proteomes" id="UP000499080"/>
    </source>
</evidence>
<organism evidence="2 3">
    <name type="scientific">Araneus ventricosus</name>
    <name type="common">Orbweaver spider</name>
    <name type="synonym">Epeira ventricosa</name>
    <dbReference type="NCBI Taxonomy" id="182803"/>
    <lineage>
        <taxon>Eukaryota</taxon>
        <taxon>Metazoa</taxon>
        <taxon>Ecdysozoa</taxon>
        <taxon>Arthropoda</taxon>
        <taxon>Chelicerata</taxon>
        <taxon>Arachnida</taxon>
        <taxon>Araneae</taxon>
        <taxon>Araneomorphae</taxon>
        <taxon>Entelegynae</taxon>
        <taxon>Araneoidea</taxon>
        <taxon>Araneidae</taxon>
        <taxon>Araneus</taxon>
    </lineage>
</organism>
<comment type="caution">
    <text evidence="2">The sequence shown here is derived from an EMBL/GenBank/DDBJ whole genome shotgun (WGS) entry which is preliminary data.</text>
</comment>
<dbReference type="Proteomes" id="UP000499080">
    <property type="component" value="Unassembled WGS sequence"/>
</dbReference>
<name>A0A4Y2J5B2_ARAVE</name>
<feature type="region of interest" description="Disordered" evidence="1">
    <location>
        <begin position="1"/>
        <end position="20"/>
    </location>
</feature>
<dbReference type="EMBL" id="BGPR01003209">
    <property type="protein sequence ID" value="GBM85135.1"/>
    <property type="molecule type" value="Genomic_DNA"/>
</dbReference>
<evidence type="ECO:0000313" key="2">
    <source>
        <dbReference type="EMBL" id="GBM85135.1"/>
    </source>
</evidence>
<proteinExistence type="predicted"/>
<keyword evidence="3" id="KW-1185">Reference proteome</keyword>
<sequence length="131" mass="15384">MADIPVLDTHQGMHQPHPMQRKRLVPLWPGVCLLSQYRGEPPRLGGEEEEGRFRERTLLKKLPDGTFKTFGGGNDREKEVGPDFYIRRQTKRIRNRHPPHPYISRNQVMLFFLYSSSPQESLSELKHRFCT</sequence>
<gene>
    <name evidence="2" type="ORF">AVEN_67796_1</name>
</gene>
<protein>
    <submittedName>
        <fullName evidence="2">Uncharacterized protein</fullName>
    </submittedName>
</protein>
<reference evidence="2 3" key="1">
    <citation type="journal article" date="2019" name="Sci. Rep.">
        <title>Orb-weaving spider Araneus ventricosus genome elucidates the spidroin gene catalogue.</title>
        <authorList>
            <person name="Kono N."/>
            <person name="Nakamura H."/>
            <person name="Ohtoshi R."/>
            <person name="Moran D.A.P."/>
            <person name="Shinohara A."/>
            <person name="Yoshida Y."/>
            <person name="Fujiwara M."/>
            <person name="Mori M."/>
            <person name="Tomita M."/>
            <person name="Arakawa K."/>
        </authorList>
    </citation>
    <scope>NUCLEOTIDE SEQUENCE [LARGE SCALE GENOMIC DNA]</scope>
</reference>
<accession>A0A4Y2J5B2</accession>
<evidence type="ECO:0000256" key="1">
    <source>
        <dbReference type="SAM" id="MobiDB-lite"/>
    </source>
</evidence>
<dbReference type="AlphaFoldDB" id="A0A4Y2J5B2"/>